<dbReference type="KEGG" id="blep:AL038_02835"/>
<name>A0A2N9YBG0_9GAMM</name>
<dbReference type="PANTHER" id="PTHR42872">
    <property type="entry name" value="PROTEIN-GLUTAMATE METHYLESTERASE/PROTEIN-GLUTAMINE GLUTAMINASE"/>
    <property type="match status" value="1"/>
</dbReference>
<dbReference type="InterPro" id="IPR000673">
    <property type="entry name" value="Sig_transdc_resp-reg_Me-estase"/>
</dbReference>
<reference evidence="7" key="1">
    <citation type="submission" date="2016-12" db="EMBL/GenBank/DDBJ databases">
        <title>Complete Genome Sequence of Beggiatoa leptomitiformis D-401.</title>
        <authorList>
            <person name="Fomenkov A."/>
            <person name="Vincze T."/>
            <person name="Grabovich M."/>
            <person name="Anton B.P."/>
            <person name="Dubinina G."/>
            <person name="Orlova M."/>
            <person name="Belousova E."/>
            <person name="Roberts R.J."/>
        </authorList>
    </citation>
    <scope>NUCLEOTIDE SEQUENCE [LARGE SCALE GENOMIC DNA]</scope>
    <source>
        <strain evidence="7">D-401</strain>
    </source>
</reference>
<evidence type="ECO:0000256" key="4">
    <source>
        <dbReference type="PROSITE-ProRule" id="PRU00050"/>
    </source>
</evidence>
<feature type="active site" evidence="4">
    <location>
        <position position="21"/>
    </location>
</feature>
<evidence type="ECO:0000256" key="1">
    <source>
        <dbReference type="ARBA" id="ARBA00022801"/>
    </source>
</evidence>
<dbReference type="EMBL" id="CP018889">
    <property type="protein sequence ID" value="AUI67805.1"/>
    <property type="molecule type" value="Genomic_DNA"/>
</dbReference>
<evidence type="ECO:0000313" key="6">
    <source>
        <dbReference type="EMBL" id="AUI67805.1"/>
    </source>
</evidence>
<keyword evidence="4" id="KW-0145">Chemotaxis</keyword>
<dbReference type="OrthoDB" id="9793421at2"/>
<dbReference type="GO" id="GO:0005737">
    <property type="term" value="C:cytoplasm"/>
    <property type="evidence" value="ECO:0007669"/>
    <property type="project" value="InterPro"/>
</dbReference>
<evidence type="ECO:0000259" key="5">
    <source>
        <dbReference type="PROSITE" id="PS50122"/>
    </source>
</evidence>
<accession>A0A2N9YBG0</accession>
<feature type="active site" evidence="4">
    <location>
        <position position="48"/>
    </location>
</feature>
<keyword evidence="1 4" id="KW-0378">Hydrolase</keyword>
<dbReference type="GO" id="GO:0000156">
    <property type="term" value="F:phosphorelay response regulator activity"/>
    <property type="evidence" value="ECO:0007669"/>
    <property type="project" value="InterPro"/>
</dbReference>
<dbReference type="PROSITE" id="PS50122">
    <property type="entry name" value="CHEB"/>
    <property type="match status" value="1"/>
</dbReference>
<comment type="catalytic activity">
    <reaction evidence="3">
        <text>[protein]-L-glutamate 5-O-methyl ester + H2O = L-glutamyl-[protein] + methanol + H(+)</text>
        <dbReference type="Rhea" id="RHEA:23236"/>
        <dbReference type="Rhea" id="RHEA-COMP:10208"/>
        <dbReference type="Rhea" id="RHEA-COMP:10311"/>
        <dbReference type="ChEBI" id="CHEBI:15377"/>
        <dbReference type="ChEBI" id="CHEBI:15378"/>
        <dbReference type="ChEBI" id="CHEBI:17790"/>
        <dbReference type="ChEBI" id="CHEBI:29973"/>
        <dbReference type="ChEBI" id="CHEBI:82795"/>
        <dbReference type="EC" id="3.1.1.61"/>
    </reaction>
</comment>
<keyword evidence="7" id="KW-1185">Reference proteome</keyword>
<dbReference type="EC" id="3.1.1.61" evidence="2"/>
<dbReference type="Gene3D" id="3.40.50.180">
    <property type="entry name" value="Methylesterase CheB, C-terminal domain"/>
    <property type="match status" value="1"/>
</dbReference>
<evidence type="ECO:0000256" key="3">
    <source>
        <dbReference type="ARBA" id="ARBA00048267"/>
    </source>
</evidence>
<dbReference type="Pfam" id="PF01339">
    <property type="entry name" value="CheB_methylest"/>
    <property type="match status" value="1"/>
</dbReference>
<dbReference type="GO" id="GO:0008984">
    <property type="term" value="F:protein-glutamate methylesterase activity"/>
    <property type="evidence" value="ECO:0007669"/>
    <property type="project" value="UniProtKB-EC"/>
</dbReference>
<evidence type="ECO:0000256" key="2">
    <source>
        <dbReference type="ARBA" id="ARBA00039140"/>
    </source>
</evidence>
<dbReference type="InterPro" id="IPR035909">
    <property type="entry name" value="CheB_C"/>
</dbReference>
<protein>
    <recommendedName>
        <fullName evidence="2">protein-glutamate methylesterase</fullName>
        <ecNumber evidence="2">3.1.1.61</ecNumber>
    </recommendedName>
</protein>
<dbReference type="AlphaFoldDB" id="A0A2N9YBG0"/>
<dbReference type="PANTHER" id="PTHR42872:SF3">
    <property type="entry name" value="PROTEIN-GLUTAMATE METHYLESTERASE_PROTEIN-GLUTAMINE GLUTAMINASE 1"/>
    <property type="match status" value="1"/>
</dbReference>
<proteinExistence type="predicted"/>
<organism evidence="6 7">
    <name type="scientific">Beggiatoa leptomitoformis</name>
    <dbReference type="NCBI Taxonomy" id="288004"/>
    <lineage>
        <taxon>Bacteria</taxon>
        <taxon>Pseudomonadati</taxon>
        <taxon>Pseudomonadota</taxon>
        <taxon>Gammaproteobacteria</taxon>
        <taxon>Thiotrichales</taxon>
        <taxon>Thiotrichaceae</taxon>
        <taxon>Beggiatoa</taxon>
    </lineage>
</organism>
<sequence>MINRIHKIDKPRFQAVVIGSSAGGIKALSAVLRVLPSNFSLPILIVQHLHPESDSYIVNILSNCTSLRVKQADEKETIMSGVIYIAPPNYHLLVEENKTLSLSIDSPVNFSRPSVDVLFETASYAYRDRLIGIILTGANSDGSLGVRKIKNMGGYVIVQSPETAEAKAMPQAAIAATKVDKVLPIEHIGSYLLQIISQA</sequence>
<dbReference type="SUPFAM" id="SSF52738">
    <property type="entry name" value="Methylesterase CheB, C-terminal domain"/>
    <property type="match status" value="1"/>
</dbReference>
<dbReference type="RefSeq" id="WP_062148722.1">
    <property type="nucleotide sequence ID" value="NZ_CP012373.2"/>
</dbReference>
<dbReference type="GO" id="GO:0006935">
    <property type="term" value="P:chemotaxis"/>
    <property type="evidence" value="ECO:0007669"/>
    <property type="project" value="UniProtKB-UniRule"/>
</dbReference>
<gene>
    <name evidence="6" type="ORF">BLE401_03215</name>
</gene>
<feature type="domain" description="CheB-type methylesterase" evidence="5">
    <location>
        <begin position="9"/>
        <end position="199"/>
    </location>
</feature>
<dbReference type="CDD" id="cd16433">
    <property type="entry name" value="CheB"/>
    <property type="match status" value="1"/>
</dbReference>
<evidence type="ECO:0000313" key="7">
    <source>
        <dbReference type="Proteomes" id="UP000234271"/>
    </source>
</evidence>
<feature type="active site" evidence="4">
    <location>
        <position position="141"/>
    </location>
</feature>
<dbReference type="STRING" id="288004.AL038_02835"/>
<dbReference type="Proteomes" id="UP000234271">
    <property type="component" value="Chromosome"/>
</dbReference>